<accession>A0A1A8UJE5</accession>
<organism evidence="2">
    <name type="scientific">Nothobranchius furzeri</name>
    <name type="common">Turquoise killifish</name>
    <dbReference type="NCBI Taxonomy" id="105023"/>
    <lineage>
        <taxon>Eukaryota</taxon>
        <taxon>Metazoa</taxon>
        <taxon>Chordata</taxon>
        <taxon>Craniata</taxon>
        <taxon>Vertebrata</taxon>
        <taxon>Euteleostomi</taxon>
        <taxon>Actinopterygii</taxon>
        <taxon>Neopterygii</taxon>
        <taxon>Teleostei</taxon>
        <taxon>Neoteleostei</taxon>
        <taxon>Acanthomorphata</taxon>
        <taxon>Ovalentaria</taxon>
        <taxon>Atherinomorphae</taxon>
        <taxon>Cyprinodontiformes</taxon>
        <taxon>Nothobranchiidae</taxon>
        <taxon>Nothobranchius</taxon>
    </lineage>
</organism>
<name>A0A1A8UJE5_NOTFU</name>
<feature type="region of interest" description="Disordered" evidence="1">
    <location>
        <begin position="1"/>
        <end position="42"/>
    </location>
</feature>
<dbReference type="AlphaFoldDB" id="A0A1A8UJE5"/>
<reference evidence="2" key="2">
    <citation type="submission" date="2016-06" db="EMBL/GenBank/DDBJ databases">
        <title>The genome of a short-lived fish provides insights into sex chromosome evolution and the genetic control of aging.</title>
        <authorList>
            <person name="Reichwald K."/>
            <person name="Felder M."/>
            <person name="Petzold A."/>
            <person name="Koch P."/>
            <person name="Groth M."/>
            <person name="Platzer M."/>
        </authorList>
    </citation>
    <scope>NUCLEOTIDE SEQUENCE</scope>
    <source>
        <tissue evidence="2">Brain</tissue>
    </source>
</reference>
<evidence type="ECO:0000256" key="1">
    <source>
        <dbReference type="SAM" id="MobiDB-lite"/>
    </source>
</evidence>
<protein>
    <submittedName>
        <fullName evidence="2">Iroquois homeobox protein 7</fullName>
    </submittedName>
</protein>
<sequence length="73" mass="8026">RRAGSTLTIRNPKSGLWQKPPRPRSRRSPWTGSTAPLGNCGRTGLPDTDCWFQLFTPLMKSCEAQNLLTAGAL</sequence>
<feature type="compositionally biased region" description="Polar residues" evidence="1">
    <location>
        <begin position="1"/>
        <end position="11"/>
    </location>
</feature>
<feature type="non-terminal residue" evidence="2">
    <location>
        <position position="1"/>
    </location>
</feature>
<keyword evidence="2" id="KW-0238">DNA-binding</keyword>
<gene>
    <name evidence="2" type="primary">IRX7</name>
</gene>
<dbReference type="EMBL" id="HAEJ01007748">
    <property type="protein sequence ID" value="SBS48205.1"/>
    <property type="molecule type" value="Transcribed_RNA"/>
</dbReference>
<dbReference type="GO" id="GO:0003677">
    <property type="term" value="F:DNA binding"/>
    <property type="evidence" value="ECO:0007669"/>
    <property type="project" value="UniProtKB-KW"/>
</dbReference>
<keyword evidence="2" id="KW-0371">Homeobox</keyword>
<evidence type="ECO:0000313" key="2">
    <source>
        <dbReference type="EMBL" id="SBS48205.1"/>
    </source>
</evidence>
<reference evidence="2" key="1">
    <citation type="submission" date="2016-05" db="EMBL/GenBank/DDBJ databases">
        <authorList>
            <person name="Lavstsen T."/>
            <person name="Jespersen J.S."/>
        </authorList>
    </citation>
    <scope>NUCLEOTIDE SEQUENCE</scope>
    <source>
        <tissue evidence="2">Brain</tissue>
    </source>
</reference>
<proteinExistence type="predicted"/>